<dbReference type="EnsemblBacteria" id="BAA30128">
    <property type="protein sequence ID" value="BAA30128"/>
    <property type="gene ID" value="BAA30128"/>
</dbReference>
<proteinExistence type="predicted"/>
<name>O58766_PYRHO</name>
<dbReference type="eggNOG" id="arCOG05802">
    <property type="taxonomic scope" value="Archaea"/>
</dbReference>
<keyword evidence="2" id="KW-1185">Reference proteome</keyword>
<dbReference type="EMBL" id="BA000001">
    <property type="protein sequence ID" value="BAA30128.1"/>
    <property type="molecule type" value="Genomic_DNA"/>
</dbReference>
<organism evidence="1 2">
    <name type="scientific">Pyrococcus horikoshii (strain ATCC 700860 / DSM 12428 / JCM 9974 / NBRC 100139 / OT-3)</name>
    <dbReference type="NCBI Taxonomy" id="70601"/>
    <lineage>
        <taxon>Archaea</taxon>
        <taxon>Methanobacteriati</taxon>
        <taxon>Methanobacteriota</taxon>
        <taxon>Thermococci</taxon>
        <taxon>Thermococcales</taxon>
        <taxon>Thermococcaceae</taxon>
        <taxon>Pyrococcus</taxon>
    </lineage>
</organism>
<protein>
    <submittedName>
        <fullName evidence="1">Uncharacterized protein</fullName>
    </submittedName>
</protein>
<reference evidence="1 2" key="1">
    <citation type="journal article" date="1998" name="DNA Res.">
        <title>Complete sequence and gene organization of the genome of a hyper-thermophilic archaebacterium, Pyrococcus horikoshii OT3.</title>
        <authorList>
            <person name="Kawarabayasi Y."/>
            <person name="Sawada M."/>
            <person name="Horikawa H."/>
            <person name="Haikawa Y."/>
            <person name="Hino Y."/>
            <person name="Yamamoto S."/>
            <person name="Sekine M."/>
            <person name="Baba S."/>
            <person name="Kosugi H."/>
            <person name="Hosoyama A."/>
            <person name="Nagai Y."/>
            <person name="Sakai M."/>
            <person name="Ogura K."/>
            <person name="Otuka R."/>
            <person name="Nakazawa H."/>
            <person name="Takamiya M."/>
            <person name="Ohfuku Y."/>
            <person name="Funahashi T."/>
            <person name="Tanaka T."/>
            <person name="Kudoh Y."/>
            <person name="Yamazaki J."/>
            <person name="Kushida N."/>
            <person name="Oguchi A."/>
            <person name="Aoki K."/>
            <person name="Nakamura Y."/>
            <person name="Robb T.F."/>
            <person name="Horikoshi K."/>
            <person name="Masuchi Y."/>
            <person name="Shizuya H."/>
            <person name="Kikuchi H."/>
        </authorList>
    </citation>
    <scope>NUCLEOTIDE SEQUENCE [LARGE SCALE GENOMIC DNA]</scope>
    <source>
        <strain evidence="2">ATCC 700860 / DSM 12428 / JCM 9974 / NBRC 100139 / OT-3</strain>
    </source>
</reference>
<evidence type="ECO:0000313" key="1">
    <source>
        <dbReference type="EMBL" id="BAA30128.1"/>
    </source>
</evidence>
<dbReference type="AlphaFoldDB" id="O58766"/>
<evidence type="ECO:0000313" key="2">
    <source>
        <dbReference type="Proteomes" id="UP000000752"/>
    </source>
</evidence>
<dbReference type="KEGG" id="pho:PH1031"/>
<sequence>MLEMFGFLKRKRKKFGPLIYLSEPTILYHTKTEKIILEIIEENLNSNNVILPSDYGLRDISDKIAEVDYLVAVAIYGKFSSLVCREVEKAKKLNKKIYTLDIGKTPQSLVYMLAEGIPEHIKWMNEKETEEFFGQFIAKDFLGSGLRGLFLGYRDHEW</sequence>
<dbReference type="PIR" id="B71096">
    <property type="entry name" value="B71096"/>
</dbReference>
<dbReference type="Proteomes" id="UP000000752">
    <property type="component" value="Chromosome"/>
</dbReference>
<gene>
    <name evidence="1" type="ordered locus">PH1031</name>
</gene>
<accession>O58766</accession>